<dbReference type="AlphaFoldDB" id="A0A7L3PNV4"/>
<protein>
    <submittedName>
        <fullName evidence="15">ENV1 protein</fullName>
    </submittedName>
</protein>
<gene>
    <name evidence="15" type="primary">Env1_3</name>
    <name evidence="15" type="ORF">XIPELE_R14794</name>
</gene>
<evidence type="ECO:0000256" key="14">
    <source>
        <dbReference type="SAM" id="Phobius"/>
    </source>
</evidence>
<evidence type="ECO:0000256" key="2">
    <source>
        <dbReference type="ARBA" id="ARBA00004531"/>
    </source>
</evidence>
<evidence type="ECO:0000256" key="10">
    <source>
        <dbReference type="ARBA" id="ARBA00023139"/>
    </source>
</evidence>
<evidence type="ECO:0000256" key="1">
    <source>
        <dbReference type="ARBA" id="ARBA00004402"/>
    </source>
</evidence>
<keyword evidence="10" id="KW-0564">Palmitate</keyword>
<dbReference type="PANTHER" id="PTHR10424">
    <property type="entry name" value="VIRAL ENVELOPE PROTEIN"/>
    <property type="match status" value="1"/>
</dbReference>
<comment type="subcellular location">
    <subcellularLocation>
        <location evidence="1">Host cell membrane</location>
        <topology evidence="1">Single-pass type I membrane protein</topology>
    </subcellularLocation>
    <subcellularLocation>
        <location evidence="2">Host endomembrane system</location>
        <topology evidence="2">Peripheral membrane protein</topology>
    </subcellularLocation>
    <subcellularLocation>
        <location evidence="3">Virion membrane</location>
        <topology evidence="3">Single-pass type I membrane protein</topology>
    </subcellularLocation>
</comment>
<feature type="transmembrane region" description="Helical" evidence="14">
    <location>
        <begin position="43"/>
        <end position="64"/>
    </location>
</feature>
<reference evidence="15 16" key="1">
    <citation type="submission" date="2019-09" db="EMBL/GenBank/DDBJ databases">
        <title>Bird 10,000 Genomes (B10K) Project - Family phase.</title>
        <authorList>
            <person name="Zhang G."/>
        </authorList>
    </citation>
    <scope>NUCLEOTIDE SEQUENCE [LARGE SCALE GENOMIC DNA]</scope>
    <source>
        <strain evidence="15">OUT-0059</strain>
        <tissue evidence="15">Muscle</tissue>
    </source>
</reference>
<evidence type="ECO:0000256" key="6">
    <source>
        <dbReference type="ARBA" id="ARBA00022692"/>
    </source>
</evidence>
<accession>A0A7L3PNV4</accession>
<dbReference type="Proteomes" id="UP000551443">
    <property type="component" value="Unassembled WGS sequence"/>
</dbReference>
<keyword evidence="16" id="KW-1185">Reference proteome</keyword>
<comment type="caution">
    <text evidence="15">The sequence shown here is derived from an EMBL/GenBank/DDBJ whole genome shotgun (WGS) entry which is preliminary data.</text>
</comment>
<dbReference type="EMBL" id="VZUH01072379">
    <property type="protein sequence ID" value="NXU92994.1"/>
    <property type="molecule type" value="Genomic_DNA"/>
</dbReference>
<keyword evidence="12" id="KW-0325">Glycoprotein</keyword>
<evidence type="ECO:0000256" key="7">
    <source>
        <dbReference type="ARBA" id="ARBA00022870"/>
    </source>
</evidence>
<keyword evidence="5" id="KW-0945">Host-virus interaction</keyword>
<dbReference type="Pfam" id="PF00429">
    <property type="entry name" value="TLV_coat"/>
    <property type="match status" value="1"/>
</dbReference>
<keyword evidence="7" id="KW-1043">Host membrane</keyword>
<evidence type="ECO:0000256" key="9">
    <source>
        <dbReference type="ARBA" id="ARBA00023136"/>
    </source>
</evidence>
<dbReference type="InterPro" id="IPR018154">
    <property type="entry name" value="TLV/ENV_coat_polyprotein"/>
</dbReference>
<keyword evidence="6 14" id="KW-0812">Transmembrane</keyword>
<name>A0A7L3PNV4_9DEND</name>
<evidence type="ECO:0000256" key="4">
    <source>
        <dbReference type="ARBA" id="ARBA00022511"/>
    </source>
</evidence>
<evidence type="ECO:0000256" key="13">
    <source>
        <dbReference type="ARBA" id="ARBA00023288"/>
    </source>
</evidence>
<keyword evidence="4" id="KW-1032">Host cell membrane</keyword>
<organism evidence="15 16">
    <name type="scientific">Xiphorhynchus elegans</name>
    <name type="common">elegant woodcreeper</name>
    <dbReference type="NCBI Taxonomy" id="269412"/>
    <lineage>
        <taxon>Eukaryota</taxon>
        <taxon>Metazoa</taxon>
        <taxon>Chordata</taxon>
        <taxon>Craniata</taxon>
        <taxon>Vertebrata</taxon>
        <taxon>Euteleostomi</taxon>
        <taxon>Archelosauria</taxon>
        <taxon>Archosauria</taxon>
        <taxon>Dinosauria</taxon>
        <taxon>Saurischia</taxon>
        <taxon>Theropoda</taxon>
        <taxon>Coelurosauria</taxon>
        <taxon>Aves</taxon>
        <taxon>Neognathae</taxon>
        <taxon>Neoaves</taxon>
        <taxon>Telluraves</taxon>
        <taxon>Australaves</taxon>
        <taxon>Passeriformes</taxon>
        <taxon>Dendrocolaptidae</taxon>
        <taxon>Xiphorhynchus</taxon>
    </lineage>
</organism>
<sequence length="84" mass="10052">MSELRKRLEQRKRDRETNKSWYENWFNISPWLTTLVSTLAGPLILLITGLIFGPCILKYVLNFIKERFELTKLMVLTEKYEKVS</sequence>
<feature type="transmembrane region" description="Helical" evidence="14">
    <location>
        <begin position="21"/>
        <end position="37"/>
    </location>
</feature>
<evidence type="ECO:0000256" key="3">
    <source>
        <dbReference type="ARBA" id="ARBA00004563"/>
    </source>
</evidence>
<keyword evidence="9 14" id="KW-0472">Membrane</keyword>
<proteinExistence type="predicted"/>
<keyword evidence="13" id="KW-0449">Lipoprotein</keyword>
<keyword evidence="8 14" id="KW-1133">Transmembrane helix</keyword>
<feature type="non-terminal residue" evidence="15">
    <location>
        <position position="84"/>
    </location>
</feature>
<evidence type="ECO:0000313" key="16">
    <source>
        <dbReference type="Proteomes" id="UP000551443"/>
    </source>
</evidence>
<dbReference type="PANTHER" id="PTHR10424:SF81">
    <property type="entry name" value="ERVV2 PROTEIN"/>
    <property type="match status" value="1"/>
</dbReference>
<evidence type="ECO:0000256" key="5">
    <source>
        <dbReference type="ARBA" id="ARBA00022581"/>
    </source>
</evidence>
<evidence type="ECO:0000256" key="11">
    <source>
        <dbReference type="ARBA" id="ARBA00023157"/>
    </source>
</evidence>
<keyword evidence="11" id="KW-1015">Disulfide bond</keyword>
<evidence type="ECO:0000256" key="12">
    <source>
        <dbReference type="ARBA" id="ARBA00023180"/>
    </source>
</evidence>
<feature type="non-terminal residue" evidence="15">
    <location>
        <position position="1"/>
    </location>
</feature>
<evidence type="ECO:0000256" key="8">
    <source>
        <dbReference type="ARBA" id="ARBA00022989"/>
    </source>
</evidence>
<evidence type="ECO:0000313" key="15">
    <source>
        <dbReference type="EMBL" id="NXU92994.1"/>
    </source>
</evidence>